<evidence type="ECO:0000259" key="3">
    <source>
        <dbReference type="PROSITE" id="PS51186"/>
    </source>
</evidence>
<name>A0A0K1PBL1_9BACT</name>
<dbReference type="InterPro" id="IPR016181">
    <property type="entry name" value="Acyl_CoA_acyltransferase"/>
</dbReference>
<dbReference type="GO" id="GO:0016747">
    <property type="term" value="F:acyltransferase activity, transferring groups other than amino-acyl groups"/>
    <property type="evidence" value="ECO:0007669"/>
    <property type="project" value="InterPro"/>
</dbReference>
<dbReference type="InterPro" id="IPR050680">
    <property type="entry name" value="YpeA/RimI_acetyltransf"/>
</dbReference>
<dbReference type="OrthoDB" id="5521920at2"/>
<organism evidence="4 5">
    <name type="scientific">Vulgatibacter incomptus</name>
    <dbReference type="NCBI Taxonomy" id="1391653"/>
    <lineage>
        <taxon>Bacteria</taxon>
        <taxon>Pseudomonadati</taxon>
        <taxon>Myxococcota</taxon>
        <taxon>Myxococcia</taxon>
        <taxon>Myxococcales</taxon>
        <taxon>Cystobacterineae</taxon>
        <taxon>Vulgatibacteraceae</taxon>
        <taxon>Vulgatibacter</taxon>
    </lineage>
</organism>
<dbReference type="PANTHER" id="PTHR43420">
    <property type="entry name" value="ACETYLTRANSFERASE"/>
    <property type="match status" value="1"/>
</dbReference>
<dbReference type="PANTHER" id="PTHR43420:SF47">
    <property type="entry name" value="N-ACETYLTRANSFERASE DOMAIN-CONTAINING PROTEIN"/>
    <property type="match status" value="1"/>
</dbReference>
<reference evidence="4 5" key="1">
    <citation type="submission" date="2015-08" db="EMBL/GenBank/DDBJ databases">
        <authorList>
            <person name="Babu N.S."/>
            <person name="Beckwith C.J."/>
            <person name="Beseler K.G."/>
            <person name="Brison A."/>
            <person name="Carone J.V."/>
            <person name="Caskin T.P."/>
            <person name="Diamond M."/>
            <person name="Durham M.E."/>
            <person name="Foxe J.M."/>
            <person name="Go M."/>
            <person name="Henderson B.A."/>
            <person name="Jones I.B."/>
            <person name="McGettigan J.A."/>
            <person name="Micheletti S.J."/>
            <person name="Nasrallah M.E."/>
            <person name="Ortiz D."/>
            <person name="Piller C.R."/>
            <person name="Privatt S.R."/>
            <person name="Schneider S.L."/>
            <person name="Sharp S."/>
            <person name="Smith T.C."/>
            <person name="Stanton J.D."/>
            <person name="Ullery H.E."/>
            <person name="Wilson R.J."/>
            <person name="Serrano M.G."/>
            <person name="Buck G."/>
            <person name="Lee V."/>
            <person name="Wang Y."/>
            <person name="Carvalho R."/>
            <person name="Voegtly L."/>
            <person name="Shi R."/>
            <person name="Duckworth R."/>
            <person name="Johnson A."/>
            <person name="Loviza R."/>
            <person name="Walstead R."/>
            <person name="Shah Z."/>
            <person name="Kiflezghi M."/>
            <person name="Wade K."/>
            <person name="Ball S.L."/>
            <person name="Bradley K.W."/>
            <person name="Asai D.J."/>
            <person name="Bowman C.A."/>
            <person name="Russell D.A."/>
            <person name="Pope W.H."/>
            <person name="Jacobs-Sera D."/>
            <person name="Hendrix R.W."/>
            <person name="Hatfull G.F."/>
        </authorList>
    </citation>
    <scope>NUCLEOTIDE SEQUENCE [LARGE SCALE GENOMIC DNA]</scope>
    <source>
        <strain evidence="4 5">DSM 27710</strain>
    </source>
</reference>
<dbReference type="RefSeq" id="WP_050725193.1">
    <property type="nucleotide sequence ID" value="NZ_CP012332.1"/>
</dbReference>
<dbReference type="InterPro" id="IPR000182">
    <property type="entry name" value="GNAT_dom"/>
</dbReference>
<keyword evidence="1" id="KW-0808">Transferase</keyword>
<dbReference type="Gene3D" id="3.40.630.30">
    <property type="match status" value="1"/>
</dbReference>
<evidence type="ECO:0000256" key="1">
    <source>
        <dbReference type="ARBA" id="ARBA00022679"/>
    </source>
</evidence>
<evidence type="ECO:0000313" key="5">
    <source>
        <dbReference type="Proteomes" id="UP000055590"/>
    </source>
</evidence>
<evidence type="ECO:0000256" key="2">
    <source>
        <dbReference type="ARBA" id="ARBA00023315"/>
    </source>
</evidence>
<feature type="domain" description="N-acetyltransferase" evidence="3">
    <location>
        <begin position="104"/>
        <end position="243"/>
    </location>
</feature>
<dbReference type="AlphaFoldDB" id="A0A0K1PBL1"/>
<protein>
    <recommendedName>
        <fullName evidence="3">N-acetyltransferase domain-containing protein</fullName>
    </recommendedName>
</protein>
<dbReference type="PROSITE" id="PS51186">
    <property type="entry name" value="GNAT"/>
    <property type="match status" value="1"/>
</dbReference>
<dbReference type="EMBL" id="CP012332">
    <property type="protein sequence ID" value="AKU90791.1"/>
    <property type="molecule type" value="Genomic_DNA"/>
</dbReference>
<sequence length="243" mass="26663">MSIPSIEDAALLENNLVFNEWHRGSVERDPAAIRIGSHIPGFTCVIPLDASGRLDETLGGFDRARLVPWSDVREEDLRERGFAPAGALCFMVLDEERIDRPGAIEIEVVHDADAMKRFTEVQVDGFGASAEEAPKWKAWLGEANLRNLGHASQIFYVGHLAGEPAGVTLLVQTGIVGGIYAVATLPRHRRHGVSRALLQRAIQDARARGCETITLQVFEGSAAYGLYRSLGFRDAFRSPVFAR</sequence>
<dbReference type="CDD" id="cd04301">
    <property type="entry name" value="NAT_SF"/>
    <property type="match status" value="1"/>
</dbReference>
<proteinExistence type="predicted"/>
<dbReference type="Proteomes" id="UP000055590">
    <property type="component" value="Chromosome"/>
</dbReference>
<dbReference type="STRING" id="1391653.AKJ08_1178"/>
<evidence type="ECO:0000313" key="4">
    <source>
        <dbReference type="EMBL" id="AKU90791.1"/>
    </source>
</evidence>
<keyword evidence="2" id="KW-0012">Acyltransferase</keyword>
<accession>A0A0K1PBL1</accession>
<dbReference type="Pfam" id="PF00583">
    <property type="entry name" value="Acetyltransf_1"/>
    <property type="match status" value="1"/>
</dbReference>
<dbReference type="SUPFAM" id="SSF55729">
    <property type="entry name" value="Acyl-CoA N-acyltransferases (Nat)"/>
    <property type="match status" value="1"/>
</dbReference>
<gene>
    <name evidence="4" type="ORF">AKJ08_1178</name>
</gene>
<dbReference type="KEGG" id="vin:AKJ08_1178"/>
<keyword evidence="5" id="KW-1185">Reference proteome</keyword>